<evidence type="ECO:0000256" key="2">
    <source>
        <dbReference type="ARBA" id="ARBA00023180"/>
    </source>
</evidence>
<sequence length="458" mass="51758">MRLITLSFGLSLSSFSFAGINYYEHIKPIVESRCQTCHSEKGVSFSFEDPKFTINFGPAMVNAVSERRMPPWLAEPGHREYEDNYSLSDEQIALFKGWQKNSFAEGDPKTQGKTSEMIAHRIEPDVTLSVNDGKAYLPMQNRKDDYRCFIMEWPEKTKSFITGFQGRPGNRKVAHHLVLFSATPEIVPHLKDFEAAEERPGYQCFGGGVPDRLGDPKVAKALEDKEPGIVQKINDNVHWVAHWAPGVGGYNFPKDTGIPVDPGSVMIVQMHYFSAFAPGESDEGSLMDFKVADRVKKPGLNLPLTNQDWLLAKKNKSMVIPAGQEATYRVSVSFDQFAQRAASYLKVKPEQIESLELHSANIHMHAIGKSGRVYVEDKWGRMDTLLSIPRWDLNWQRDFTFKEAISISHKQAKGKNLVIECTFLNPKEETVFGGFGSDDEMCFNFSYFVINLKDQLAH</sequence>
<dbReference type="Gene3D" id="2.60.120.310">
    <property type="entry name" value="Copper type II, ascorbate-dependent monooxygenase, N-terminal domain"/>
    <property type="match status" value="1"/>
</dbReference>
<keyword evidence="3" id="KW-0732">Signal</keyword>
<reference evidence="7" key="1">
    <citation type="submission" date="2017-04" db="EMBL/GenBank/DDBJ databases">
        <authorList>
            <person name="Varghese N."/>
            <person name="Submissions S."/>
        </authorList>
    </citation>
    <scope>NUCLEOTIDE SEQUENCE [LARGE SCALE GENOMIC DNA]</scope>
    <source>
        <strain evidence="7">RKEM611</strain>
    </source>
</reference>
<evidence type="ECO:0000256" key="1">
    <source>
        <dbReference type="ARBA" id="ARBA00023157"/>
    </source>
</evidence>
<dbReference type="InterPro" id="IPR000945">
    <property type="entry name" value="DBH-like"/>
</dbReference>
<feature type="chain" id="PRO_5012215729" evidence="3">
    <location>
        <begin position="19"/>
        <end position="458"/>
    </location>
</feature>
<dbReference type="Pfam" id="PF03712">
    <property type="entry name" value="Cu2_monoox_C"/>
    <property type="match status" value="1"/>
</dbReference>
<dbReference type="GO" id="GO:0005507">
    <property type="term" value="F:copper ion binding"/>
    <property type="evidence" value="ECO:0007669"/>
    <property type="project" value="InterPro"/>
</dbReference>
<feature type="domain" description="Copper type II ascorbate-dependent monooxygenase C-terminal" evidence="5">
    <location>
        <begin position="354"/>
        <end position="449"/>
    </location>
</feature>
<evidence type="ECO:0000256" key="3">
    <source>
        <dbReference type="SAM" id="SignalP"/>
    </source>
</evidence>
<accession>A0A1Y6BQ61</accession>
<keyword evidence="2" id="KW-0325">Glycoprotein</keyword>
<dbReference type="InterPro" id="IPR014784">
    <property type="entry name" value="Cu2_ascorb_mOase-like_C"/>
</dbReference>
<keyword evidence="6" id="KW-0560">Oxidoreductase</keyword>
<gene>
    <name evidence="6" type="ORF">SAMN06296036_105312</name>
</gene>
<keyword evidence="7" id="KW-1185">Reference proteome</keyword>
<name>A0A1Y6BQ61_9BACT</name>
<dbReference type="GO" id="GO:0004500">
    <property type="term" value="F:dopamine beta-monooxygenase activity"/>
    <property type="evidence" value="ECO:0007669"/>
    <property type="project" value="InterPro"/>
</dbReference>
<dbReference type="InterPro" id="IPR024548">
    <property type="entry name" value="Cu2_monoox_C"/>
</dbReference>
<protein>
    <submittedName>
        <fullName evidence="6">Copper type II ascorbate-dependent monooxygenase, C-terminal domain</fullName>
    </submittedName>
</protein>
<dbReference type="InterPro" id="IPR000323">
    <property type="entry name" value="Cu2_ascorb_mOase_N"/>
</dbReference>
<dbReference type="PANTHER" id="PTHR10157">
    <property type="entry name" value="DOPAMINE BETA HYDROXYLASE RELATED"/>
    <property type="match status" value="1"/>
</dbReference>
<organism evidence="6 7">
    <name type="scientific">Pseudobacteriovorax antillogorgiicola</name>
    <dbReference type="NCBI Taxonomy" id="1513793"/>
    <lineage>
        <taxon>Bacteria</taxon>
        <taxon>Pseudomonadati</taxon>
        <taxon>Bdellovibrionota</taxon>
        <taxon>Oligoflexia</taxon>
        <taxon>Oligoflexales</taxon>
        <taxon>Pseudobacteriovoracaceae</taxon>
        <taxon>Pseudobacteriovorax</taxon>
    </lineage>
</organism>
<dbReference type="Pfam" id="PF01082">
    <property type="entry name" value="Cu2_monooxygen"/>
    <property type="match status" value="1"/>
</dbReference>
<dbReference type="STRING" id="1513793.SAMN06296036_105312"/>
<dbReference type="PANTHER" id="PTHR10157:SF23">
    <property type="entry name" value="MOXD1 HOMOLOG 1"/>
    <property type="match status" value="1"/>
</dbReference>
<evidence type="ECO:0000259" key="4">
    <source>
        <dbReference type="Pfam" id="PF01082"/>
    </source>
</evidence>
<evidence type="ECO:0000313" key="6">
    <source>
        <dbReference type="EMBL" id="SMF14712.1"/>
    </source>
</evidence>
<keyword evidence="6" id="KW-0503">Monooxygenase</keyword>
<dbReference type="Proteomes" id="UP000192907">
    <property type="component" value="Unassembled WGS sequence"/>
</dbReference>
<dbReference type="OrthoDB" id="258766at2"/>
<evidence type="ECO:0000313" key="7">
    <source>
        <dbReference type="Proteomes" id="UP000192907"/>
    </source>
</evidence>
<dbReference type="InterPro" id="IPR036939">
    <property type="entry name" value="Cu2_ascorb_mOase_N_sf"/>
</dbReference>
<dbReference type="SUPFAM" id="SSF49742">
    <property type="entry name" value="PHM/PNGase F"/>
    <property type="match status" value="2"/>
</dbReference>
<evidence type="ECO:0000259" key="5">
    <source>
        <dbReference type="Pfam" id="PF03712"/>
    </source>
</evidence>
<dbReference type="EMBL" id="FWZT01000005">
    <property type="protein sequence ID" value="SMF14712.1"/>
    <property type="molecule type" value="Genomic_DNA"/>
</dbReference>
<dbReference type="AlphaFoldDB" id="A0A1Y6BQ61"/>
<dbReference type="Gene3D" id="2.60.120.230">
    <property type="match status" value="1"/>
</dbReference>
<keyword evidence="1" id="KW-1015">Disulfide bond</keyword>
<dbReference type="RefSeq" id="WP_132317087.1">
    <property type="nucleotide sequence ID" value="NZ_FWZT01000005.1"/>
</dbReference>
<feature type="domain" description="Copper type II ascorbate-dependent monooxygenase N-terminal" evidence="4">
    <location>
        <begin position="139"/>
        <end position="272"/>
    </location>
</feature>
<dbReference type="InterPro" id="IPR008977">
    <property type="entry name" value="PHM/PNGase_F_dom_sf"/>
</dbReference>
<feature type="signal peptide" evidence="3">
    <location>
        <begin position="1"/>
        <end position="18"/>
    </location>
</feature>
<proteinExistence type="predicted"/>